<evidence type="ECO:0000256" key="1">
    <source>
        <dbReference type="ARBA" id="ARBA00004170"/>
    </source>
</evidence>
<organism evidence="9 10">
    <name type="scientific">Boletus edulis BED1</name>
    <dbReference type="NCBI Taxonomy" id="1328754"/>
    <lineage>
        <taxon>Eukaryota</taxon>
        <taxon>Fungi</taxon>
        <taxon>Dikarya</taxon>
        <taxon>Basidiomycota</taxon>
        <taxon>Agaricomycotina</taxon>
        <taxon>Agaricomycetes</taxon>
        <taxon>Agaricomycetidae</taxon>
        <taxon>Boletales</taxon>
        <taxon>Boletineae</taxon>
        <taxon>Boletaceae</taxon>
        <taxon>Boletoideae</taxon>
        <taxon>Boletus</taxon>
    </lineage>
</organism>
<dbReference type="GO" id="GO:0006886">
    <property type="term" value="P:intracellular protein transport"/>
    <property type="evidence" value="ECO:0007669"/>
    <property type="project" value="UniProtKB-UniRule"/>
</dbReference>
<feature type="region of interest" description="Disordered" evidence="8">
    <location>
        <begin position="1"/>
        <end position="27"/>
    </location>
</feature>
<dbReference type="GO" id="GO:0019905">
    <property type="term" value="F:syntaxin binding"/>
    <property type="evidence" value="ECO:0007669"/>
    <property type="project" value="TreeGrafter"/>
</dbReference>
<evidence type="ECO:0000256" key="7">
    <source>
        <dbReference type="RuleBase" id="RU367013"/>
    </source>
</evidence>
<keyword evidence="3 7" id="KW-0813">Transport</keyword>
<dbReference type="PANTHER" id="PTHR13768:SF8">
    <property type="entry name" value="ALPHA-SOLUBLE NSF ATTACHMENT PROTEIN"/>
    <property type="match status" value="1"/>
</dbReference>
<comment type="similarity">
    <text evidence="2 7">Belongs to the SNAP family.</text>
</comment>
<dbReference type="GO" id="GO:0005774">
    <property type="term" value="C:vacuolar membrane"/>
    <property type="evidence" value="ECO:0007669"/>
    <property type="project" value="TreeGrafter"/>
</dbReference>
<dbReference type="GO" id="GO:0005483">
    <property type="term" value="F:soluble NSF attachment protein activity"/>
    <property type="evidence" value="ECO:0007669"/>
    <property type="project" value="TreeGrafter"/>
</dbReference>
<evidence type="ECO:0000256" key="8">
    <source>
        <dbReference type="SAM" id="MobiDB-lite"/>
    </source>
</evidence>
<dbReference type="PRINTS" id="PR00448">
    <property type="entry name" value="NSFATTACHMNT"/>
</dbReference>
<dbReference type="EMBL" id="WHUW01000005">
    <property type="protein sequence ID" value="KAF8445894.1"/>
    <property type="molecule type" value="Genomic_DNA"/>
</dbReference>
<reference evidence="9" key="1">
    <citation type="submission" date="2019-10" db="EMBL/GenBank/DDBJ databases">
        <authorList>
            <consortium name="DOE Joint Genome Institute"/>
            <person name="Kuo A."/>
            <person name="Miyauchi S."/>
            <person name="Kiss E."/>
            <person name="Drula E."/>
            <person name="Kohler A."/>
            <person name="Sanchez-Garcia M."/>
            <person name="Andreopoulos B."/>
            <person name="Barry K.W."/>
            <person name="Bonito G."/>
            <person name="Buee M."/>
            <person name="Carver A."/>
            <person name="Chen C."/>
            <person name="Cichocki N."/>
            <person name="Clum A."/>
            <person name="Culley D."/>
            <person name="Crous P.W."/>
            <person name="Fauchery L."/>
            <person name="Girlanda M."/>
            <person name="Hayes R."/>
            <person name="Keri Z."/>
            <person name="LaButti K."/>
            <person name="Lipzen A."/>
            <person name="Lombard V."/>
            <person name="Magnuson J."/>
            <person name="Maillard F."/>
            <person name="Morin E."/>
            <person name="Murat C."/>
            <person name="Nolan M."/>
            <person name="Ohm R."/>
            <person name="Pangilinan J."/>
            <person name="Pereira M."/>
            <person name="Perotto S."/>
            <person name="Peter M."/>
            <person name="Riley R."/>
            <person name="Sitrit Y."/>
            <person name="Stielow B."/>
            <person name="Szollosi G."/>
            <person name="Zifcakova L."/>
            <person name="Stursova M."/>
            <person name="Spatafora J.W."/>
            <person name="Tedersoo L."/>
            <person name="Vaario L.-M."/>
            <person name="Yamada A."/>
            <person name="Yan M."/>
            <person name="Wang P."/>
            <person name="Xu J."/>
            <person name="Bruns T."/>
            <person name="Baldrian P."/>
            <person name="Vilgalys R."/>
            <person name="Henrissat B."/>
            <person name="Grigoriev I.V."/>
            <person name="Hibbett D."/>
            <person name="Nagy L.G."/>
            <person name="Martin F.M."/>
        </authorList>
    </citation>
    <scope>NUCLEOTIDE SEQUENCE</scope>
    <source>
        <strain evidence="9">BED1</strain>
    </source>
</reference>
<keyword evidence="6 7" id="KW-0472">Membrane</keyword>
<evidence type="ECO:0000256" key="6">
    <source>
        <dbReference type="ARBA" id="ARBA00023136"/>
    </source>
</evidence>
<name>A0AAD4C271_BOLED</name>
<comment type="function">
    <text evidence="7">Required for vesicular transport between the endoplasmic reticulum and the Golgi apparatus.</text>
</comment>
<evidence type="ECO:0000256" key="4">
    <source>
        <dbReference type="ARBA" id="ARBA00022892"/>
    </source>
</evidence>
<dbReference type="Pfam" id="PF14938">
    <property type="entry name" value="SNAP"/>
    <property type="match status" value="1"/>
</dbReference>
<proteinExistence type="inferred from homology"/>
<evidence type="ECO:0000256" key="3">
    <source>
        <dbReference type="ARBA" id="ARBA00022448"/>
    </source>
</evidence>
<keyword evidence="5 7" id="KW-0653">Protein transport</keyword>
<comment type="subcellular location">
    <subcellularLocation>
        <location evidence="1 7">Membrane</location>
        <topology evidence="1 7">Peripheral membrane protein</topology>
    </subcellularLocation>
</comment>
<accession>A0AAD4C271</accession>
<protein>
    <submittedName>
        <fullName evidence="9">Soluble NSF attachment protein</fullName>
    </submittedName>
</protein>
<dbReference type="CDD" id="cd15832">
    <property type="entry name" value="SNAP"/>
    <property type="match status" value="1"/>
</dbReference>
<evidence type="ECO:0000313" key="9">
    <source>
        <dbReference type="EMBL" id="KAF8445894.1"/>
    </source>
</evidence>
<dbReference type="GO" id="GO:0031201">
    <property type="term" value="C:SNARE complex"/>
    <property type="evidence" value="ECO:0007669"/>
    <property type="project" value="TreeGrafter"/>
</dbReference>
<evidence type="ECO:0000256" key="5">
    <source>
        <dbReference type="ARBA" id="ARBA00022927"/>
    </source>
</evidence>
<gene>
    <name evidence="9" type="ORF">L210DRAFT_3474089</name>
</gene>
<dbReference type="PANTHER" id="PTHR13768">
    <property type="entry name" value="SOLUBLE NSF ATTACHMENT PROTEIN SNAP"/>
    <property type="match status" value="1"/>
</dbReference>
<evidence type="ECO:0000313" key="10">
    <source>
        <dbReference type="Proteomes" id="UP001194468"/>
    </source>
</evidence>
<comment type="caution">
    <text evidence="9">The sequence shown here is derived from an EMBL/GenBank/DDBJ whole genome shotgun (WGS) entry which is preliminary data.</text>
</comment>
<dbReference type="AlphaFoldDB" id="A0AAD4C271"/>
<dbReference type="FunFam" id="1.25.40.10:FF:000049">
    <property type="entry name" value="Alpha-soluble NSF attachment protein-like"/>
    <property type="match status" value="1"/>
</dbReference>
<keyword evidence="10" id="KW-1185">Reference proteome</keyword>
<dbReference type="GO" id="GO:0035494">
    <property type="term" value="P:SNARE complex disassembly"/>
    <property type="evidence" value="ECO:0007669"/>
    <property type="project" value="TreeGrafter"/>
</dbReference>
<reference evidence="9" key="2">
    <citation type="journal article" date="2020" name="Nat. Commun.">
        <title>Large-scale genome sequencing of mycorrhizal fungi provides insights into the early evolution of symbiotic traits.</title>
        <authorList>
            <person name="Miyauchi S."/>
            <person name="Kiss E."/>
            <person name="Kuo A."/>
            <person name="Drula E."/>
            <person name="Kohler A."/>
            <person name="Sanchez-Garcia M."/>
            <person name="Morin E."/>
            <person name="Andreopoulos B."/>
            <person name="Barry K.W."/>
            <person name="Bonito G."/>
            <person name="Buee M."/>
            <person name="Carver A."/>
            <person name="Chen C."/>
            <person name="Cichocki N."/>
            <person name="Clum A."/>
            <person name="Culley D."/>
            <person name="Crous P.W."/>
            <person name="Fauchery L."/>
            <person name="Girlanda M."/>
            <person name="Hayes R.D."/>
            <person name="Keri Z."/>
            <person name="LaButti K."/>
            <person name="Lipzen A."/>
            <person name="Lombard V."/>
            <person name="Magnuson J."/>
            <person name="Maillard F."/>
            <person name="Murat C."/>
            <person name="Nolan M."/>
            <person name="Ohm R.A."/>
            <person name="Pangilinan J."/>
            <person name="Pereira M.F."/>
            <person name="Perotto S."/>
            <person name="Peter M."/>
            <person name="Pfister S."/>
            <person name="Riley R."/>
            <person name="Sitrit Y."/>
            <person name="Stielow J.B."/>
            <person name="Szollosi G."/>
            <person name="Zifcakova L."/>
            <person name="Stursova M."/>
            <person name="Spatafora J.W."/>
            <person name="Tedersoo L."/>
            <person name="Vaario L.M."/>
            <person name="Yamada A."/>
            <person name="Yan M."/>
            <person name="Wang P."/>
            <person name="Xu J."/>
            <person name="Bruns T."/>
            <person name="Baldrian P."/>
            <person name="Vilgalys R."/>
            <person name="Dunand C."/>
            <person name="Henrissat B."/>
            <person name="Grigoriev I.V."/>
            <person name="Hibbett D."/>
            <person name="Nagy L.G."/>
            <person name="Martin F.M."/>
        </authorList>
    </citation>
    <scope>NUCLEOTIDE SEQUENCE</scope>
    <source>
        <strain evidence="9">BED1</strain>
    </source>
</reference>
<keyword evidence="4 7" id="KW-0931">ER-Golgi transport</keyword>
<dbReference type="SUPFAM" id="SSF48452">
    <property type="entry name" value="TPR-like"/>
    <property type="match status" value="1"/>
</dbReference>
<sequence>MPSKSTAQTLLDKADKKASSSAGWFSSSSTKFEEAGDLYQQAANAFKLDKQFRDAGDAFAREAECREQCKEANEAANAWWNAAKAYKRGYPDLAVQALSQTITHLTTSGRFRQAADREKEIAHIYQHELNNIRNACESLERAGDWYSQEDATATANACYKDAADLHAELEEYPQAIQRYEQVADQSLVSALTKYSVKEYWLKACLCALAMKDSVTAKRNIQKYMSQDPTFASTRECKFVNAIIDAILAEDQQAFTGCVVEYDQVTKLDNWKTMVLLKVKHTIEGEPAIL</sequence>
<dbReference type="Gene3D" id="1.25.40.10">
    <property type="entry name" value="Tetratricopeptide repeat domain"/>
    <property type="match status" value="1"/>
</dbReference>
<dbReference type="InterPro" id="IPR000744">
    <property type="entry name" value="NSF_attach"/>
</dbReference>
<evidence type="ECO:0000256" key="2">
    <source>
        <dbReference type="ARBA" id="ARBA00010050"/>
    </source>
</evidence>
<dbReference type="Proteomes" id="UP001194468">
    <property type="component" value="Unassembled WGS sequence"/>
</dbReference>
<dbReference type="InterPro" id="IPR011990">
    <property type="entry name" value="TPR-like_helical_dom_sf"/>
</dbReference>